<dbReference type="InterPro" id="IPR003661">
    <property type="entry name" value="HisK_dim/P_dom"/>
</dbReference>
<evidence type="ECO:0000256" key="1">
    <source>
        <dbReference type="ARBA" id="ARBA00000085"/>
    </source>
</evidence>
<evidence type="ECO:0000313" key="16">
    <source>
        <dbReference type="EMBL" id="TYS70207.1"/>
    </source>
</evidence>
<keyword evidence="6" id="KW-0808">Transferase</keyword>
<keyword evidence="12" id="KW-0902">Two-component regulatory system</keyword>
<dbReference type="InterPro" id="IPR004358">
    <property type="entry name" value="Sig_transdc_His_kin-like_C"/>
</dbReference>
<dbReference type="EMBL" id="VTET01000008">
    <property type="protein sequence ID" value="TYS70207.1"/>
    <property type="molecule type" value="Genomic_DNA"/>
</dbReference>
<dbReference type="GO" id="GO:0005886">
    <property type="term" value="C:plasma membrane"/>
    <property type="evidence" value="ECO:0007669"/>
    <property type="project" value="UniProtKB-SubCell"/>
</dbReference>
<dbReference type="PRINTS" id="PR00344">
    <property type="entry name" value="BCTRLSENSOR"/>
</dbReference>
<evidence type="ECO:0000256" key="12">
    <source>
        <dbReference type="ARBA" id="ARBA00023012"/>
    </source>
</evidence>
<feature type="domain" description="Histidine kinase" evidence="15">
    <location>
        <begin position="121"/>
        <end position="326"/>
    </location>
</feature>
<evidence type="ECO:0000256" key="14">
    <source>
        <dbReference type="SAM" id="Phobius"/>
    </source>
</evidence>
<dbReference type="PROSITE" id="PS50109">
    <property type="entry name" value="HIS_KIN"/>
    <property type="match status" value="1"/>
</dbReference>
<dbReference type="InterPro" id="IPR003594">
    <property type="entry name" value="HATPase_dom"/>
</dbReference>
<keyword evidence="4" id="KW-1003">Cell membrane</keyword>
<evidence type="ECO:0000256" key="8">
    <source>
        <dbReference type="ARBA" id="ARBA00022741"/>
    </source>
</evidence>
<dbReference type="CDD" id="cd00082">
    <property type="entry name" value="HisKA"/>
    <property type="match status" value="1"/>
</dbReference>
<dbReference type="RefSeq" id="WP_010197738.1">
    <property type="nucleotide sequence ID" value="NZ_JBNILM010000006.1"/>
</dbReference>
<comment type="subcellular location">
    <subcellularLocation>
        <location evidence="2">Cell membrane</location>
        <topology evidence="2">Multi-pass membrane protein</topology>
    </subcellularLocation>
</comment>
<keyword evidence="13 14" id="KW-0472">Membrane</keyword>
<dbReference type="PANTHER" id="PTHR45453">
    <property type="entry name" value="PHOSPHATE REGULON SENSOR PROTEIN PHOR"/>
    <property type="match status" value="1"/>
</dbReference>
<dbReference type="InterPro" id="IPR050351">
    <property type="entry name" value="BphY/WalK/GraS-like"/>
</dbReference>
<dbReference type="PANTHER" id="PTHR45453:SF2">
    <property type="entry name" value="HISTIDINE KINASE"/>
    <property type="match status" value="1"/>
</dbReference>
<evidence type="ECO:0000256" key="7">
    <source>
        <dbReference type="ARBA" id="ARBA00022692"/>
    </source>
</evidence>
<dbReference type="GO" id="GO:0005524">
    <property type="term" value="F:ATP binding"/>
    <property type="evidence" value="ECO:0007669"/>
    <property type="project" value="UniProtKB-KW"/>
</dbReference>
<dbReference type="OrthoDB" id="9780487at2"/>
<keyword evidence="8" id="KW-0547">Nucleotide-binding</keyword>
<dbReference type="Pfam" id="PF02518">
    <property type="entry name" value="HATPase_c"/>
    <property type="match status" value="1"/>
</dbReference>
<comment type="catalytic activity">
    <reaction evidence="1">
        <text>ATP + protein L-histidine = ADP + protein N-phospho-L-histidine.</text>
        <dbReference type="EC" id="2.7.13.3"/>
    </reaction>
</comment>
<keyword evidence="10" id="KW-0067">ATP-binding</keyword>
<accession>A0A5D4T3D0</accession>
<evidence type="ECO:0000256" key="3">
    <source>
        <dbReference type="ARBA" id="ARBA00012438"/>
    </source>
</evidence>
<dbReference type="Gene3D" id="3.30.565.10">
    <property type="entry name" value="Histidine kinase-like ATPase, C-terminal domain"/>
    <property type="match status" value="1"/>
</dbReference>
<evidence type="ECO:0000256" key="11">
    <source>
        <dbReference type="ARBA" id="ARBA00022989"/>
    </source>
</evidence>
<dbReference type="GO" id="GO:0000155">
    <property type="term" value="F:phosphorelay sensor kinase activity"/>
    <property type="evidence" value="ECO:0007669"/>
    <property type="project" value="InterPro"/>
</dbReference>
<dbReference type="EC" id="2.7.13.3" evidence="3"/>
<evidence type="ECO:0000256" key="2">
    <source>
        <dbReference type="ARBA" id="ARBA00004651"/>
    </source>
</evidence>
<proteinExistence type="predicted"/>
<evidence type="ECO:0000256" key="6">
    <source>
        <dbReference type="ARBA" id="ARBA00022679"/>
    </source>
</evidence>
<keyword evidence="5" id="KW-0597">Phosphoprotein</keyword>
<dbReference type="Proteomes" id="UP000324517">
    <property type="component" value="Unassembled WGS sequence"/>
</dbReference>
<organism evidence="16 17">
    <name type="scientific">Sutcliffiella horikoshii</name>
    <dbReference type="NCBI Taxonomy" id="79883"/>
    <lineage>
        <taxon>Bacteria</taxon>
        <taxon>Bacillati</taxon>
        <taxon>Bacillota</taxon>
        <taxon>Bacilli</taxon>
        <taxon>Bacillales</taxon>
        <taxon>Bacillaceae</taxon>
        <taxon>Sutcliffiella</taxon>
    </lineage>
</organism>
<dbReference type="InterPro" id="IPR036890">
    <property type="entry name" value="HATPase_C_sf"/>
</dbReference>
<gene>
    <name evidence="16" type="ORF">FZC75_16385</name>
</gene>
<name>A0A5D4T3D0_9BACI</name>
<dbReference type="GO" id="GO:0016036">
    <property type="term" value="P:cellular response to phosphate starvation"/>
    <property type="evidence" value="ECO:0007669"/>
    <property type="project" value="TreeGrafter"/>
</dbReference>
<feature type="transmembrane region" description="Helical" evidence="14">
    <location>
        <begin position="37"/>
        <end position="58"/>
    </location>
</feature>
<dbReference type="SMART" id="SM00387">
    <property type="entry name" value="HATPase_c"/>
    <property type="match status" value="1"/>
</dbReference>
<evidence type="ECO:0000256" key="13">
    <source>
        <dbReference type="ARBA" id="ARBA00023136"/>
    </source>
</evidence>
<keyword evidence="11 14" id="KW-1133">Transmembrane helix</keyword>
<keyword evidence="9 16" id="KW-0418">Kinase</keyword>
<evidence type="ECO:0000256" key="10">
    <source>
        <dbReference type="ARBA" id="ARBA00022840"/>
    </source>
</evidence>
<evidence type="ECO:0000313" key="17">
    <source>
        <dbReference type="Proteomes" id="UP000324517"/>
    </source>
</evidence>
<dbReference type="AlphaFoldDB" id="A0A5D4T3D0"/>
<evidence type="ECO:0000256" key="4">
    <source>
        <dbReference type="ARBA" id="ARBA00022475"/>
    </source>
</evidence>
<keyword evidence="7 14" id="KW-0812">Transmembrane</keyword>
<sequence>MIKTYLKEKRSWIVFFISIQLLLIFIAYLDASVSLTAIFYFNFLSILLLIIFLFFRYLKEAAFYKELMELDPAMDLSEMIEAKSPFEKIVQKSLTDFTYHQKQQLSRHTSELDQEKEDLLAWIHEVKTPLTAMKLMVDRLEDLKLKKQITFEWLRIHLLLDQQLHSRRISSMENDLFVEKADLEIIIFDEIKTLQSWCIQKGIGFEVDLKEQFVWSDSKWLSFIIRQFLTNAVKYSESGDIEIKSFTEDGMIKLSITDYGMGISNRDLPRIFEKGFTSTSNHHNQAATGMGLYLATQAAKALSITITVESVLSKGSTFTLTFSKTNQFTNVWSM</sequence>
<evidence type="ECO:0000256" key="9">
    <source>
        <dbReference type="ARBA" id="ARBA00022777"/>
    </source>
</evidence>
<dbReference type="InterPro" id="IPR005467">
    <property type="entry name" value="His_kinase_dom"/>
</dbReference>
<evidence type="ECO:0000256" key="5">
    <source>
        <dbReference type="ARBA" id="ARBA00022553"/>
    </source>
</evidence>
<dbReference type="GO" id="GO:0004721">
    <property type="term" value="F:phosphoprotein phosphatase activity"/>
    <property type="evidence" value="ECO:0007669"/>
    <property type="project" value="TreeGrafter"/>
</dbReference>
<protein>
    <recommendedName>
        <fullName evidence="3">histidine kinase</fullName>
        <ecNumber evidence="3">2.7.13.3</ecNumber>
    </recommendedName>
</protein>
<evidence type="ECO:0000259" key="15">
    <source>
        <dbReference type="PROSITE" id="PS50109"/>
    </source>
</evidence>
<reference evidence="16 17" key="1">
    <citation type="submission" date="2019-08" db="EMBL/GenBank/DDBJ databases">
        <title>Bacillus genomes from the desert of Cuatro Cienegas, Coahuila.</title>
        <authorList>
            <person name="Olmedo-Alvarez G."/>
        </authorList>
    </citation>
    <scope>NUCLEOTIDE SEQUENCE [LARGE SCALE GENOMIC DNA]</scope>
    <source>
        <strain evidence="16 17">CH98b_3T</strain>
    </source>
</reference>
<dbReference type="SUPFAM" id="SSF55874">
    <property type="entry name" value="ATPase domain of HSP90 chaperone/DNA topoisomerase II/histidine kinase"/>
    <property type="match status" value="1"/>
</dbReference>
<comment type="caution">
    <text evidence="16">The sequence shown here is derived from an EMBL/GenBank/DDBJ whole genome shotgun (WGS) entry which is preliminary data.</text>
</comment>
<feature type="transmembrane region" description="Helical" evidence="14">
    <location>
        <begin position="12"/>
        <end position="31"/>
    </location>
</feature>